<sequence length="87" mass="9893">MKQTKPEVKLLTIYKFKSQRGTQDKAQAAAVSNQRFLILQAKEQALQKEKLDQNGPARVWNKSISAKPYACCLKSWISYWSACRSSA</sequence>
<reference evidence="1" key="1">
    <citation type="submission" date="2019-03" db="EMBL/GenBank/DDBJ databases">
        <authorList>
            <person name="Mank J."/>
            <person name="Almeida P."/>
        </authorList>
    </citation>
    <scope>NUCLEOTIDE SEQUENCE</scope>
    <source>
        <strain evidence="1">78183</strain>
    </source>
</reference>
<protein>
    <submittedName>
        <fullName evidence="1">Uncharacterized protein</fullName>
    </submittedName>
</protein>
<gene>
    <name evidence="1" type="ORF">SVIM_LOCUS289876</name>
</gene>
<accession>A0A6N2LXI6</accession>
<dbReference type="AlphaFoldDB" id="A0A6N2LXI6"/>
<organism evidence="1">
    <name type="scientific">Salix viminalis</name>
    <name type="common">Common osier</name>
    <name type="synonym">Basket willow</name>
    <dbReference type="NCBI Taxonomy" id="40686"/>
    <lineage>
        <taxon>Eukaryota</taxon>
        <taxon>Viridiplantae</taxon>
        <taxon>Streptophyta</taxon>
        <taxon>Embryophyta</taxon>
        <taxon>Tracheophyta</taxon>
        <taxon>Spermatophyta</taxon>
        <taxon>Magnoliopsida</taxon>
        <taxon>eudicotyledons</taxon>
        <taxon>Gunneridae</taxon>
        <taxon>Pentapetalae</taxon>
        <taxon>rosids</taxon>
        <taxon>fabids</taxon>
        <taxon>Malpighiales</taxon>
        <taxon>Salicaceae</taxon>
        <taxon>Saliceae</taxon>
        <taxon>Salix</taxon>
    </lineage>
</organism>
<evidence type="ECO:0000313" key="1">
    <source>
        <dbReference type="EMBL" id="VFU45955.1"/>
    </source>
</evidence>
<dbReference type="EMBL" id="CAADRP010001630">
    <property type="protein sequence ID" value="VFU45955.1"/>
    <property type="molecule type" value="Genomic_DNA"/>
</dbReference>
<proteinExistence type="predicted"/>
<name>A0A6N2LXI6_SALVM</name>